<reference evidence="1" key="1">
    <citation type="journal article" date="2019" name="MBio">
        <title>Virus Genomes from Deep Sea Sediments Expand the Ocean Megavirome and Support Independent Origins of Viral Gigantism.</title>
        <authorList>
            <person name="Backstrom D."/>
            <person name="Yutin N."/>
            <person name="Jorgensen S.L."/>
            <person name="Dharamshi J."/>
            <person name="Homa F."/>
            <person name="Zaremba-Niedwiedzka K."/>
            <person name="Spang A."/>
            <person name="Wolf Y.I."/>
            <person name="Koonin E.V."/>
            <person name="Ettema T.J."/>
        </authorList>
    </citation>
    <scope>NUCLEOTIDE SEQUENCE</scope>
</reference>
<protein>
    <submittedName>
        <fullName evidence="1">Uncharacterized protein</fullName>
    </submittedName>
</protein>
<gene>
    <name evidence="1" type="ORF">LCMiAC01_05710</name>
</gene>
<sequence>MIFVLNFLGTAHNSRSPEASSMVLGENGEDTVTYIYKIYVRNLLVNTQEYNNQYCAFGYTSKLRETPEASNTTLN</sequence>
<name>A0A481Z0D6_9VIRU</name>
<organism evidence="1">
    <name type="scientific">Mimivirus LCMiAC01</name>
    <dbReference type="NCBI Taxonomy" id="2506608"/>
    <lineage>
        <taxon>Viruses</taxon>
        <taxon>Varidnaviria</taxon>
        <taxon>Bamfordvirae</taxon>
        <taxon>Nucleocytoviricota</taxon>
        <taxon>Megaviricetes</taxon>
        <taxon>Imitervirales</taxon>
        <taxon>Mimiviridae</taxon>
        <taxon>Klosneuvirinae</taxon>
    </lineage>
</organism>
<accession>A0A481Z0D6</accession>
<evidence type="ECO:0000313" key="1">
    <source>
        <dbReference type="EMBL" id="QBK88889.1"/>
    </source>
</evidence>
<dbReference type="EMBL" id="MK500403">
    <property type="protein sequence ID" value="QBK88889.1"/>
    <property type="molecule type" value="Genomic_DNA"/>
</dbReference>
<proteinExistence type="predicted"/>